<dbReference type="InterPro" id="IPR003593">
    <property type="entry name" value="AAA+_ATPase"/>
</dbReference>
<evidence type="ECO:0000256" key="10">
    <source>
        <dbReference type="ARBA" id="ARBA00022932"/>
    </source>
</evidence>
<dbReference type="EC" id="2.7.7.7" evidence="2"/>
<keyword evidence="5" id="KW-0235">DNA replication</keyword>
<evidence type="ECO:0000256" key="5">
    <source>
        <dbReference type="ARBA" id="ARBA00022705"/>
    </source>
</evidence>
<dbReference type="PANTHER" id="PTHR11669:SF0">
    <property type="entry name" value="PROTEIN STICHEL-LIKE 2"/>
    <property type="match status" value="1"/>
</dbReference>
<evidence type="ECO:0000256" key="9">
    <source>
        <dbReference type="ARBA" id="ARBA00022840"/>
    </source>
</evidence>
<keyword evidence="6" id="KW-0479">Metal-binding</keyword>
<proteinExistence type="inferred from homology"/>
<evidence type="ECO:0000256" key="6">
    <source>
        <dbReference type="ARBA" id="ARBA00022723"/>
    </source>
</evidence>
<evidence type="ECO:0000256" key="4">
    <source>
        <dbReference type="ARBA" id="ARBA00022695"/>
    </source>
</evidence>
<dbReference type="FunFam" id="1.10.8.60:FF:000013">
    <property type="entry name" value="DNA polymerase III subunit gamma/tau"/>
    <property type="match status" value="1"/>
</dbReference>
<dbReference type="PANTHER" id="PTHR11669">
    <property type="entry name" value="REPLICATION FACTOR C / DNA POLYMERASE III GAMMA-TAU SUBUNIT"/>
    <property type="match status" value="1"/>
</dbReference>
<dbReference type="InterPro" id="IPR050238">
    <property type="entry name" value="DNA_Rep/Repair_Clamp_Loader"/>
</dbReference>
<keyword evidence="8" id="KW-0862">Zinc</keyword>
<keyword evidence="9" id="KW-0067">ATP-binding</keyword>
<feature type="domain" description="AAA+ ATPase" evidence="12">
    <location>
        <begin position="36"/>
        <end position="180"/>
    </location>
</feature>
<keyword evidence="10" id="KW-0239">DNA-directed DNA polymerase</keyword>
<evidence type="ECO:0000259" key="12">
    <source>
        <dbReference type="SMART" id="SM00382"/>
    </source>
</evidence>
<dbReference type="GO" id="GO:0003677">
    <property type="term" value="F:DNA binding"/>
    <property type="evidence" value="ECO:0007669"/>
    <property type="project" value="InterPro"/>
</dbReference>
<dbReference type="InterPro" id="IPR008921">
    <property type="entry name" value="DNA_pol3_clamp-load_cplx_C"/>
</dbReference>
<dbReference type="SUPFAM" id="SSF52540">
    <property type="entry name" value="P-loop containing nucleoside triphosphate hydrolases"/>
    <property type="match status" value="1"/>
</dbReference>
<reference evidence="13" key="1">
    <citation type="journal article" date="2023" name="ISME J.">
        <title>Emergence of putative energy parasites within Clostridia revealed by genome analysis of a novel endosymbiotic clade.</title>
        <authorList>
            <person name="Takahashi K."/>
            <person name="Kuwahara H."/>
            <person name="Horikawa Y."/>
            <person name="Izawa K."/>
            <person name="Kato D."/>
            <person name="Inagaki T."/>
            <person name="Yuki M."/>
            <person name="Ohkuma M."/>
            <person name="Hongoh Y."/>
        </authorList>
    </citation>
    <scope>NUCLEOTIDE SEQUENCE</scope>
    <source>
        <strain evidence="13">RsTa-C01</strain>
    </source>
</reference>
<protein>
    <recommendedName>
        <fullName evidence="2">DNA-directed DNA polymerase</fullName>
        <ecNumber evidence="2">2.7.7.7</ecNumber>
    </recommendedName>
</protein>
<dbReference type="Pfam" id="PF13177">
    <property type="entry name" value="DNA_pol3_delta2"/>
    <property type="match status" value="1"/>
</dbReference>
<keyword evidence="3" id="KW-0808">Transferase</keyword>
<name>A0AA48I0N7_9FIRM</name>
<dbReference type="NCBIfam" id="NF004046">
    <property type="entry name" value="PRK05563.1"/>
    <property type="match status" value="1"/>
</dbReference>
<sequence>MYFVLYRKWRPKNFDDLTCQDYTVEILKNEIISNKISHAYLFTGCRGTGKTSCARIFSKAVNCLNLDLKTGNPCCKCQNCLNIESGSSLDISEIDAASNNGVDNIRDIKEETSFTPSVFKYKIYIIDEIHMLSTGAFNALLKILEEPPEHIIFILATTEINKIPLTIISRCQRFDFNRIGQESILNRLKYISEKENIKIDHAALNLISKVSNGSMRDALSILDQCSNFSDKNLDLNLVKNILGIPEENYIADIVNFIFKSDFKKTLDIINVLNEKSKNFVLVTDEIIEVFRQILWYKTIEKNFEGLSESIKKFVKKTELNMLIKYVDILKSSYNLISKSNNKMADFEILIIKLCNVNTDISKINIKKTEKVEKSEIHEFALWEDIIENLKLKSSTLGRALGNSKAYESEKFLLIDTNVKLAKTYLNSLEHKEIIKQAIFEITEKNYNLGPYPKKKNKIDDFLEDMKFQNVNLEII</sequence>
<dbReference type="Pfam" id="PF12169">
    <property type="entry name" value="DNA_pol3_gamma3"/>
    <property type="match status" value="1"/>
</dbReference>
<dbReference type="GO" id="GO:0046872">
    <property type="term" value="F:metal ion binding"/>
    <property type="evidence" value="ECO:0007669"/>
    <property type="project" value="UniProtKB-KW"/>
</dbReference>
<dbReference type="InterPro" id="IPR027417">
    <property type="entry name" value="P-loop_NTPase"/>
</dbReference>
<dbReference type="InterPro" id="IPR022754">
    <property type="entry name" value="DNA_pol_III_gamma-3"/>
</dbReference>
<gene>
    <name evidence="13" type="ORF">RsTaC01_1128</name>
</gene>
<dbReference type="NCBIfam" id="TIGR02397">
    <property type="entry name" value="dnaX_nterm"/>
    <property type="match status" value="1"/>
</dbReference>
<evidence type="ECO:0000313" key="13">
    <source>
        <dbReference type="EMBL" id="BED93154.1"/>
    </source>
</evidence>
<organism evidence="13">
    <name type="scientific">Candidatus Paraimprobicoccus trichonymphae</name>
    <dbReference type="NCBI Taxonomy" id="3033793"/>
    <lineage>
        <taxon>Bacteria</taxon>
        <taxon>Bacillati</taxon>
        <taxon>Bacillota</taxon>
        <taxon>Clostridia</taxon>
        <taxon>Candidatus Paraimprobicoccus</taxon>
    </lineage>
</organism>
<dbReference type="CDD" id="cd18137">
    <property type="entry name" value="HLD_clamp_pol_III_gamma_tau"/>
    <property type="match status" value="1"/>
</dbReference>
<evidence type="ECO:0000256" key="2">
    <source>
        <dbReference type="ARBA" id="ARBA00012417"/>
    </source>
</evidence>
<dbReference type="CDD" id="cd00009">
    <property type="entry name" value="AAA"/>
    <property type="match status" value="1"/>
</dbReference>
<dbReference type="Gene3D" id="1.20.272.10">
    <property type="match status" value="1"/>
</dbReference>
<dbReference type="GO" id="GO:0009360">
    <property type="term" value="C:DNA polymerase III complex"/>
    <property type="evidence" value="ECO:0007669"/>
    <property type="project" value="InterPro"/>
</dbReference>
<dbReference type="InterPro" id="IPR012763">
    <property type="entry name" value="DNA_pol_III_sug/sutau_N"/>
</dbReference>
<dbReference type="SUPFAM" id="SSF48019">
    <property type="entry name" value="post-AAA+ oligomerization domain-like"/>
    <property type="match status" value="1"/>
</dbReference>
<evidence type="ECO:0000256" key="3">
    <source>
        <dbReference type="ARBA" id="ARBA00022679"/>
    </source>
</evidence>
<dbReference type="Pfam" id="PF22608">
    <property type="entry name" value="DNAX_ATPase_lid"/>
    <property type="match status" value="1"/>
</dbReference>
<dbReference type="Gene3D" id="1.10.8.60">
    <property type="match status" value="1"/>
</dbReference>
<evidence type="ECO:0000256" key="1">
    <source>
        <dbReference type="ARBA" id="ARBA00006360"/>
    </source>
</evidence>
<accession>A0AA48I0N7</accession>
<dbReference type="EMBL" id="AP027925">
    <property type="protein sequence ID" value="BED93154.1"/>
    <property type="molecule type" value="Genomic_DNA"/>
</dbReference>
<dbReference type="Proteomes" id="UP001335720">
    <property type="component" value="Chromosome"/>
</dbReference>
<dbReference type="GO" id="GO:0003887">
    <property type="term" value="F:DNA-directed DNA polymerase activity"/>
    <property type="evidence" value="ECO:0007669"/>
    <property type="project" value="UniProtKB-KW"/>
</dbReference>
<dbReference type="Gene3D" id="3.40.50.300">
    <property type="entry name" value="P-loop containing nucleotide triphosphate hydrolases"/>
    <property type="match status" value="1"/>
</dbReference>
<keyword evidence="4" id="KW-0548">Nucleotidyltransferase</keyword>
<evidence type="ECO:0000256" key="7">
    <source>
        <dbReference type="ARBA" id="ARBA00022741"/>
    </source>
</evidence>
<dbReference type="GO" id="GO:0006261">
    <property type="term" value="P:DNA-templated DNA replication"/>
    <property type="evidence" value="ECO:0007669"/>
    <property type="project" value="TreeGrafter"/>
</dbReference>
<dbReference type="KEGG" id="ptrh:RsTaC01_1128"/>
<dbReference type="InterPro" id="IPR045085">
    <property type="entry name" value="HLD_clamp_pol_III_gamma_tau"/>
</dbReference>
<dbReference type="GO" id="GO:0005524">
    <property type="term" value="F:ATP binding"/>
    <property type="evidence" value="ECO:0007669"/>
    <property type="project" value="UniProtKB-KW"/>
</dbReference>
<evidence type="ECO:0000256" key="8">
    <source>
        <dbReference type="ARBA" id="ARBA00022833"/>
    </source>
</evidence>
<keyword evidence="7" id="KW-0547">Nucleotide-binding</keyword>
<comment type="catalytic activity">
    <reaction evidence="11">
        <text>DNA(n) + a 2'-deoxyribonucleoside 5'-triphosphate = DNA(n+1) + diphosphate</text>
        <dbReference type="Rhea" id="RHEA:22508"/>
        <dbReference type="Rhea" id="RHEA-COMP:17339"/>
        <dbReference type="Rhea" id="RHEA-COMP:17340"/>
        <dbReference type="ChEBI" id="CHEBI:33019"/>
        <dbReference type="ChEBI" id="CHEBI:61560"/>
        <dbReference type="ChEBI" id="CHEBI:173112"/>
        <dbReference type="EC" id="2.7.7.7"/>
    </reaction>
</comment>
<dbReference type="AlphaFoldDB" id="A0AA48I0N7"/>
<dbReference type="SMART" id="SM00382">
    <property type="entry name" value="AAA"/>
    <property type="match status" value="1"/>
</dbReference>
<evidence type="ECO:0000256" key="11">
    <source>
        <dbReference type="ARBA" id="ARBA00049244"/>
    </source>
</evidence>
<comment type="similarity">
    <text evidence="1">Belongs to the DnaX/STICHEL family.</text>
</comment>
<dbReference type="FunFam" id="3.40.50.300:FF:000014">
    <property type="entry name" value="DNA polymerase III subunit gamma/tau"/>
    <property type="match status" value="1"/>
</dbReference>